<dbReference type="InterPro" id="IPR052943">
    <property type="entry name" value="TMTC_O-mannosyl-trnsfr"/>
</dbReference>
<proteinExistence type="predicted"/>
<name>A0A1I4VAT0_9NEIS</name>
<protein>
    <submittedName>
        <fullName evidence="2">Flp pilus assembly protein TadD, contains TPR repeats</fullName>
    </submittedName>
</protein>
<dbReference type="SUPFAM" id="SSF48452">
    <property type="entry name" value="TPR-like"/>
    <property type="match status" value="1"/>
</dbReference>
<dbReference type="Gene3D" id="3.40.50.2000">
    <property type="entry name" value="Glycogen Phosphorylase B"/>
    <property type="match status" value="1"/>
</dbReference>
<dbReference type="AlphaFoldDB" id="A0A1I4VAT0"/>
<reference evidence="3" key="1">
    <citation type="submission" date="2016-10" db="EMBL/GenBank/DDBJ databases">
        <authorList>
            <person name="Varghese N."/>
            <person name="Submissions S."/>
        </authorList>
    </citation>
    <scope>NUCLEOTIDE SEQUENCE [LARGE SCALE GENOMIC DNA]</scope>
    <source>
        <strain evidence="3">DSM 6150</strain>
    </source>
</reference>
<evidence type="ECO:0000313" key="2">
    <source>
        <dbReference type="EMBL" id="SFM98292.1"/>
    </source>
</evidence>
<evidence type="ECO:0000313" key="3">
    <source>
        <dbReference type="Proteomes" id="UP000242869"/>
    </source>
</evidence>
<dbReference type="Pfam" id="PF01075">
    <property type="entry name" value="Glyco_transf_9"/>
    <property type="match status" value="1"/>
</dbReference>
<dbReference type="InterPro" id="IPR011990">
    <property type="entry name" value="TPR-like_helical_dom_sf"/>
</dbReference>
<dbReference type="SUPFAM" id="SSF53756">
    <property type="entry name" value="UDP-Glycosyltransferase/glycogen phosphorylase"/>
    <property type="match status" value="1"/>
</dbReference>
<gene>
    <name evidence="2" type="ORF">SAMN05660284_00201</name>
</gene>
<dbReference type="Pfam" id="PF13414">
    <property type="entry name" value="TPR_11"/>
    <property type="match status" value="1"/>
</dbReference>
<organism evidence="2 3">
    <name type="scientific">Formivibrio citricus</name>
    <dbReference type="NCBI Taxonomy" id="83765"/>
    <lineage>
        <taxon>Bacteria</taxon>
        <taxon>Pseudomonadati</taxon>
        <taxon>Pseudomonadota</taxon>
        <taxon>Betaproteobacteria</taxon>
        <taxon>Neisseriales</taxon>
        <taxon>Chitinibacteraceae</taxon>
        <taxon>Formivibrio</taxon>
    </lineage>
</organism>
<dbReference type="RefSeq" id="WP_091189851.1">
    <property type="nucleotide sequence ID" value="NZ_FOVE01000001.1"/>
</dbReference>
<dbReference type="PANTHER" id="PTHR44809:SF1">
    <property type="entry name" value="PROTEIN O-MANNOSYL-TRANSFERASE TMTC1"/>
    <property type="match status" value="1"/>
</dbReference>
<dbReference type="Proteomes" id="UP000242869">
    <property type="component" value="Unassembled WGS sequence"/>
</dbReference>
<dbReference type="InterPro" id="IPR019734">
    <property type="entry name" value="TPR_rpt"/>
</dbReference>
<dbReference type="STRING" id="83765.SAMN05660284_00201"/>
<dbReference type="Gene3D" id="1.25.40.10">
    <property type="entry name" value="Tetratricopeptide repeat domain"/>
    <property type="match status" value="1"/>
</dbReference>
<dbReference type="OrthoDB" id="9814129at2"/>
<dbReference type="GO" id="GO:0016757">
    <property type="term" value="F:glycosyltransferase activity"/>
    <property type="evidence" value="ECO:0007669"/>
    <property type="project" value="InterPro"/>
</dbReference>
<keyword evidence="1" id="KW-0802">TPR repeat</keyword>
<sequence>MSGEKLAELKNQAVAHHQAGRLAEAAAAYQQVLEQAPKDVDVLHLLGLLAHQSGKSELGLKLVSEALGHDPRFARGYNTLGFILRDRGIQEEAINCYRAALEIKPGYVEARNNLAAALLDTGCAEEALLHSEQAMAASPDSPEVLYNHGNILKELARFDEAAASFERAFALRPGFAQALGNLSVVCLIRGDYARGFELYEQRWHTFAGGEQLQRHGHLPRWQGEPGLGRKLLLWAEQGLGDSLQMVRYLPQVLATGFAEVVLECDAPLVRLFQDSFPQVIVRAVDGSSHAADLQCPLMSLPFVFGTTLYTVPSFVSYLKAPDEARARWQNVFSGEPRHKVGLVWRSGKYGAGREQQRKSIDTELLDTLAEVGNIRWYSLQKDEPAPAWMVDLAPRLTDLAETAAAIEELDLVITVDTAVAHLAGALGKPVWLMLKFDSGNFWLTECHDSPWYPSMQIFRQQKPGDWSGVLAQIEAALK</sequence>
<dbReference type="PROSITE" id="PS50005">
    <property type="entry name" value="TPR"/>
    <property type="match status" value="2"/>
</dbReference>
<dbReference type="PANTHER" id="PTHR44809">
    <property type="match status" value="1"/>
</dbReference>
<dbReference type="SMART" id="SM00028">
    <property type="entry name" value="TPR"/>
    <property type="match status" value="5"/>
</dbReference>
<evidence type="ECO:0000256" key="1">
    <source>
        <dbReference type="PROSITE-ProRule" id="PRU00339"/>
    </source>
</evidence>
<dbReference type="EMBL" id="FOVE01000001">
    <property type="protein sequence ID" value="SFM98292.1"/>
    <property type="molecule type" value="Genomic_DNA"/>
</dbReference>
<feature type="repeat" description="TPR" evidence="1">
    <location>
        <begin position="142"/>
        <end position="175"/>
    </location>
</feature>
<feature type="repeat" description="TPR" evidence="1">
    <location>
        <begin position="74"/>
        <end position="107"/>
    </location>
</feature>
<accession>A0A1I4VAT0</accession>
<dbReference type="Pfam" id="PF13432">
    <property type="entry name" value="TPR_16"/>
    <property type="match status" value="2"/>
</dbReference>
<keyword evidence="3" id="KW-1185">Reference proteome</keyword>
<dbReference type="InterPro" id="IPR002201">
    <property type="entry name" value="Glyco_trans_9"/>
</dbReference>